<dbReference type="Pfam" id="PF00756">
    <property type="entry name" value="Esterase"/>
    <property type="match status" value="2"/>
</dbReference>
<dbReference type="Pfam" id="PF00395">
    <property type="entry name" value="SLH"/>
    <property type="match status" value="3"/>
</dbReference>
<dbReference type="InterPro" id="IPR029058">
    <property type="entry name" value="AB_hydrolase_fold"/>
</dbReference>
<proteinExistence type="predicted"/>
<accession>A0A3A6PZB9</accession>
<dbReference type="GO" id="GO:0016747">
    <property type="term" value="F:acyltransferase activity, transferring groups other than amino-acyl groups"/>
    <property type="evidence" value="ECO:0007669"/>
    <property type="project" value="TreeGrafter"/>
</dbReference>
<evidence type="ECO:0000313" key="4">
    <source>
        <dbReference type="Proteomes" id="UP000267798"/>
    </source>
</evidence>
<protein>
    <recommendedName>
        <fullName evidence="2">SLH domain-containing protein</fullName>
    </recommendedName>
</protein>
<dbReference type="PROSITE" id="PS51272">
    <property type="entry name" value="SLH"/>
    <property type="match status" value="3"/>
</dbReference>
<keyword evidence="1" id="KW-0732">Signal</keyword>
<comment type="caution">
    <text evidence="3">The sequence shown here is derived from an EMBL/GenBank/DDBJ whole genome shotgun (WGS) entry which is preliminary data.</text>
</comment>
<feature type="domain" description="SLH" evidence="2">
    <location>
        <begin position="772"/>
        <end position="829"/>
    </location>
</feature>
<feature type="chain" id="PRO_5039201060" description="SLH domain-containing protein" evidence="1">
    <location>
        <begin position="25"/>
        <end position="829"/>
    </location>
</feature>
<sequence>MFMYRSKKKLAAALLAAVMTFSVAGQMNPAAQAAGLTSRTTDVVTFASNALAQDRKPGNDELTYKLYLPKGYDENRKEGYPVLYLLHGSWGDEKGWDDFWSTLDEMIESGSIDPVIAVAPASGNSYWVDSDKYGAYESAVTKDLIAKIDKEHNTIANRGGRYLMGYSMGGYGALRYGMAYPQLFGAVTLLSPAIQKNEPPATSGAVERGSFGDPYDPSLWTANNYPTAIESYVKQPYRVPVYIFAGDDDWNHLSEKEDLPADSYKYNMEVQAVELYQELHRKNLFGLPFEKWEDVPGSPAELRIIDGGHDTDLWLTGFRDGLRYMMGKPESAELDPSYKAENYAPKRQGTVTTETAKLASLAGNTEGSVGTELSYRLYLPHGYTEKALTRYPVMYLLHGSGGTETSWDQFWPILDSMIESKKIPPVIAVAPVTGNSYWVDSGKFGDVESAVIRDLIPLIDDTYPTLASREGRGLVGFSMGGYGALRYSLAYPELFGGASLLSPAIQDGEAPATSGAVERGSFGEPFDPARWAELNYPQALKAYAEKKLPVPMYIIAGDDDWNHLSEQEDLPKDANRYNMEVQAISLYQQLHRSNVFGYSFEKWEDVPGSPAELRIVNGGHSMSVWAEGFEQGLPYLFKNGLEAGTAGFKDIEKHWARADIEALAAQAIVAGRGEGRFAPEADITRAEFVSLLVRAFDLNAEAEEADPFFDVAQDAWYGDALAAAMKAGIAQGNGDGKFWPDKPITREEMAVFASRAMEARGAAPVKSEPGSAASFNDEAQISAWALPAVKQTTELGLLQGYPDGTFGPAIQATRAHAAVILNRLLGIIE</sequence>
<dbReference type="Proteomes" id="UP000267798">
    <property type="component" value="Unassembled WGS sequence"/>
</dbReference>
<dbReference type="Gene3D" id="3.40.50.1820">
    <property type="entry name" value="alpha/beta hydrolase"/>
    <property type="match status" value="2"/>
</dbReference>
<feature type="signal peptide" evidence="1">
    <location>
        <begin position="1"/>
        <end position="24"/>
    </location>
</feature>
<name>A0A3A6PZB9_9BACL</name>
<dbReference type="EMBL" id="QXQB01000003">
    <property type="protein sequence ID" value="RJX39094.1"/>
    <property type="molecule type" value="Genomic_DNA"/>
</dbReference>
<dbReference type="AlphaFoldDB" id="A0A3A6PZB9"/>
<dbReference type="SUPFAM" id="SSF53474">
    <property type="entry name" value="alpha/beta-Hydrolases"/>
    <property type="match status" value="2"/>
</dbReference>
<dbReference type="InterPro" id="IPR050583">
    <property type="entry name" value="Mycobacterial_A85_antigen"/>
</dbReference>
<evidence type="ECO:0000259" key="2">
    <source>
        <dbReference type="PROSITE" id="PS51272"/>
    </source>
</evidence>
<evidence type="ECO:0000256" key="1">
    <source>
        <dbReference type="SAM" id="SignalP"/>
    </source>
</evidence>
<gene>
    <name evidence="3" type="ORF">D3P09_16500</name>
</gene>
<organism evidence="3 4">
    <name type="scientific">Paenibacillus pinisoli</name>
    <dbReference type="NCBI Taxonomy" id="1276110"/>
    <lineage>
        <taxon>Bacteria</taxon>
        <taxon>Bacillati</taxon>
        <taxon>Bacillota</taxon>
        <taxon>Bacilli</taxon>
        <taxon>Bacillales</taxon>
        <taxon>Paenibacillaceae</taxon>
        <taxon>Paenibacillus</taxon>
    </lineage>
</organism>
<dbReference type="OrthoDB" id="504962at2"/>
<feature type="domain" description="SLH" evidence="2">
    <location>
        <begin position="704"/>
        <end position="767"/>
    </location>
</feature>
<evidence type="ECO:0000313" key="3">
    <source>
        <dbReference type="EMBL" id="RJX39094.1"/>
    </source>
</evidence>
<dbReference type="InterPro" id="IPR001119">
    <property type="entry name" value="SLH_dom"/>
</dbReference>
<dbReference type="InterPro" id="IPR000801">
    <property type="entry name" value="Esterase-like"/>
</dbReference>
<feature type="domain" description="SLH" evidence="2">
    <location>
        <begin position="643"/>
        <end position="703"/>
    </location>
</feature>
<reference evidence="3 4" key="1">
    <citation type="submission" date="2018-09" db="EMBL/GenBank/DDBJ databases">
        <title>Paenibacillus aracenensis nov. sp. isolated from a cave in southern Spain.</title>
        <authorList>
            <person name="Jurado V."/>
            <person name="Gutierrez-Patricio S."/>
            <person name="Gonzalez-Pimentel J.L."/>
            <person name="Miller A.Z."/>
            <person name="Laiz L."/>
            <person name="Saiz-Jimenez C."/>
        </authorList>
    </citation>
    <scope>NUCLEOTIDE SEQUENCE [LARGE SCALE GENOMIC DNA]</scope>
    <source>
        <strain evidence="3 4">JCM 19203</strain>
    </source>
</reference>
<dbReference type="PANTHER" id="PTHR48098:SF1">
    <property type="entry name" value="DIACYLGLYCEROL ACYLTRANSFERASE_MYCOLYLTRANSFERASE AG85A"/>
    <property type="match status" value="1"/>
</dbReference>
<dbReference type="PANTHER" id="PTHR48098">
    <property type="entry name" value="ENTEROCHELIN ESTERASE-RELATED"/>
    <property type="match status" value="1"/>
</dbReference>
<keyword evidence="4" id="KW-1185">Reference proteome</keyword>